<evidence type="ECO:0000313" key="1">
    <source>
        <dbReference type="EMBL" id="MDQ7904360.1"/>
    </source>
</evidence>
<evidence type="ECO:0000313" key="2">
    <source>
        <dbReference type="Proteomes" id="UP001230908"/>
    </source>
</evidence>
<reference evidence="1 2" key="1">
    <citation type="submission" date="2023-08" db="EMBL/GenBank/DDBJ databases">
        <title>Phytohabitans sansha sp. nov., isolated from marine sediment.</title>
        <authorList>
            <person name="Zhao Y."/>
            <person name="Yi K."/>
        </authorList>
    </citation>
    <scope>NUCLEOTIDE SEQUENCE [LARGE SCALE GENOMIC DNA]</scope>
    <source>
        <strain evidence="1 2">ZYX-F-186</strain>
    </source>
</reference>
<gene>
    <name evidence="1" type="ORF">RB614_07470</name>
</gene>
<keyword evidence="2" id="KW-1185">Reference proteome</keyword>
<accession>A0ABU0ZBD6</accession>
<evidence type="ECO:0008006" key="3">
    <source>
        <dbReference type="Google" id="ProtNLM"/>
    </source>
</evidence>
<organism evidence="1 2">
    <name type="scientific">Phytohabitans maris</name>
    <dbReference type="NCBI Taxonomy" id="3071409"/>
    <lineage>
        <taxon>Bacteria</taxon>
        <taxon>Bacillati</taxon>
        <taxon>Actinomycetota</taxon>
        <taxon>Actinomycetes</taxon>
        <taxon>Micromonosporales</taxon>
        <taxon>Micromonosporaceae</taxon>
    </lineage>
</organism>
<dbReference type="RefSeq" id="WP_308711625.1">
    <property type="nucleotide sequence ID" value="NZ_JAVHUY010000005.1"/>
</dbReference>
<sequence length="179" mass="20042">MLRIHFLPEDLSRTHVAANPDALWETVLSLQLLHNGDGRLVFDPWRREVRDRAPRSAREILLPLSPPRGDFADLLTPTTGTLGLEAGLEAVRATPRRLIRRDLTHLAARHRLPSWSGRLADGEALALGHVAAALRDWHEVAVRPYQDQMNAYLDADRAVRTRDARLGGPERILAGLPSR</sequence>
<protein>
    <recommendedName>
        <fullName evidence="3">Transcriptional regulator</fullName>
    </recommendedName>
</protein>
<proteinExistence type="predicted"/>
<name>A0ABU0ZBD6_9ACTN</name>
<dbReference type="EMBL" id="JAVHUY010000005">
    <property type="protein sequence ID" value="MDQ7904360.1"/>
    <property type="molecule type" value="Genomic_DNA"/>
</dbReference>
<comment type="caution">
    <text evidence="1">The sequence shown here is derived from an EMBL/GenBank/DDBJ whole genome shotgun (WGS) entry which is preliminary data.</text>
</comment>
<dbReference type="Proteomes" id="UP001230908">
    <property type="component" value="Unassembled WGS sequence"/>
</dbReference>